<dbReference type="KEGG" id="tso:IZ6_25400"/>
<protein>
    <submittedName>
        <fullName evidence="2">Uncharacterized protein</fullName>
    </submittedName>
</protein>
<evidence type="ECO:0000313" key="3">
    <source>
        <dbReference type="Proteomes" id="UP000515317"/>
    </source>
</evidence>
<organism evidence="2 3">
    <name type="scientific">Terrihabitans soli</name>
    <dbReference type="NCBI Taxonomy" id="708113"/>
    <lineage>
        <taxon>Bacteria</taxon>
        <taxon>Pseudomonadati</taxon>
        <taxon>Pseudomonadota</taxon>
        <taxon>Alphaproteobacteria</taxon>
        <taxon>Hyphomicrobiales</taxon>
        <taxon>Terrihabitans</taxon>
    </lineage>
</organism>
<sequence length="83" mass="9413">MLELVVSRTDDIDPEQPDPGPPAGTVCRVLGRTREGNLILEGWPAPATPSFLEGWMAEDFRPACSQERLDYERHLHQREEVAR</sequence>
<dbReference type="AlphaFoldDB" id="A0A6S6QW46"/>
<gene>
    <name evidence="2" type="ORF">IZ6_25400</name>
</gene>
<accession>A0A6S6QW46</accession>
<reference evidence="2 3" key="1">
    <citation type="submission" date="2020-08" db="EMBL/GenBank/DDBJ databases">
        <title>Genome sequence of Rhizobiales bacterium strain IZ6.</title>
        <authorList>
            <person name="Nakai R."/>
            <person name="Naganuma T."/>
        </authorList>
    </citation>
    <scope>NUCLEOTIDE SEQUENCE [LARGE SCALE GENOMIC DNA]</scope>
    <source>
        <strain evidence="2 3">IZ6</strain>
    </source>
</reference>
<dbReference type="EMBL" id="AP023361">
    <property type="protein sequence ID" value="BCJ91805.1"/>
    <property type="molecule type" value="Genomic_DNA"/>
</dbReference>
<feature type="region of interest" description="Disordered" evidence="1">
    <location>
        <begin position="1"/>
        <end position="24"/>
    </location>
</feature>
<evidence type="ECO:0000256" key="1">
    <source>
        <dbReference type="SAM" id="MobiDB-lite"/>
    </source>
</evidence>
<dbReference type="Proteomes" id="UP000515317">
    <property type="component" value="Chromosome"/>
</dbReference>
<proteinExistence type="predicted"/>
<name>A0A6S6QW46_9HYPH</name>
<keyword evidence="3" id="KW-1185">Reference proteome</keyword>
<evidence type="ECO:0000313" key="2">
    <source>
        <dbReference type="EMBL" id="BCJ91805.1"/>
    </source>
</evidence>